<dbReference type="SMART" id="SM00448">
    <property type="entry name" value="REC"/>
    <property type="match status" value="1"/>
</dbReference>
<evidence type="ECO:0000259" key="8">
    <source>
        <dbReference type="PROSITE" id="PS50112"/>
    </source>
</evidence>
<dbReference type="PROSITE" id="PS50113">
    <property type="entry name" value="PAC"/>
    <property type="match status" value="2"/>
</dbReference>
<evidence type="ECO:0000256" key="4">
    <source>
        <dbReference type="PROSITE-ProRule" id="PRU00169"/>
    </source>
</evidence>
<feature type="domain" description="Response regulatory" evidence="7">
    <location>
        <begin position="556"/>
        <end position="667"/>
    </location>
</feature>
<proteinExistence type="predicted"/>
<feature type="modified residue" description="4-aspartylphosphate" evidence="4">
    <location>
        <position position="606"/>
    </location>
</feature>
<gene>
    <name evidence="10" type="ORF">J2T09_005425</name>
</gene>
<dbReference type="PRINTS" id="PR00344">
    <property type="entry name" value="BCTRLSENSOR"/>
</dbReference>
<dbReference type="InterPro" id="IPR005467">
    <property type="entry name" value="His_kinase_dom"/>
</dbReference>
<dbReference type="SMART" id="SM00388">
    <property type="entry name" value="HisKA"/>
    <property type="match status" value="1"/>
</dbReference>
<dbReference type="PROSITE" id="PS50110">
    <property type="entry name" value="RESPONSE_REGULATORY"/>
    <property type="match status" value="1"/>
</dbReference>
<dbReference type="InterPro" id="IPR001789">
    <property type="entry name" value="Sig_transdc_resp-reg_receiver"/>
</dbReference>
<evidence type="ECO:0000256" key="2">
    <source>
        <dbReference type="ARBA" id="ARBA00012438"/>
    </source>
</evidence>
<dbReference type="Gene3D" id="3.30.565.10">
    <property type="entry name" value="Histidine kinase-like ATPase, C-terminal domain"/>
    <property type="match status" value="1"/>
</dbReference>
<dbReference type="EC" id="2.7.13.3" evidence="2"/>
<dbReference type="Pfam" id="PF00072">
    <property type="entry name" value="Response_reg"/>
    <property type="match status" value="1"/>
</dbReference>
<reference evidence="10 11" key="1">
    <citation type="submission" date="2023-07" db="EMBL/GenBank/DDBJ databases">
        <title>Sorghum-associated microbial communities from plants grown in Nebraska, USA.</title>
        <authorList>
            <person name="Schachtman D."/>
        </authorList>
    </citation>
    <scope>NUCLEOTIDE SEQUENCE [LARGE SCALE GENOMIC DNA]</scope>
    <source>
        <strain evidence="10 11">DS1307</strain>
    </source>
</reference>
<dbReference type="SUPFAM" id="SSF47384">
    <property type="entry name" value="Homodimeric domain of signal transducing histidine kinase"/>
    <property type="match status" value="1"/>
</dbReference>
<protein>
    <recommendedName>
        <fullName evidence="2">histidine kinase</fullName>
        <ecNumber evidence="2">2.7.13.3</ecNumber>
    </recommendedName>
</protein>
<name>A0ABT9Q1S5_9HYPH</name>
<feature type="domain" description="PAC" evidence="9">
    <location>
        <begin position="247"/>
        <end position="298"/>
    </location>
</feature>
<dbReference type="Pfam" id="PF02518">
    <property type="entry name" value="HATPase_c"/>
    <property type="match status" value="1"/>
</dbReference>
<evidence type="ECO:0000256" key="1">
    <source>
        <dbReference type="ARBA" id="ARBA00000085"/>
    </source>
</evidence>
<dbReference type="InterPro" id="IPR003594">
    <property type="entry name" value="HATPase_dom"/>
</dbReference>
<evidence type="ECO:0000313" key="11">
    <source>
        <dbReference type="Proteomes" id="UP001241472"/>
    </source>
</evidence>
<dbReference type="InterPro" id="IPR000014">
    <property type="entry name" value="PAS"/>
</dbReference>
<feature type="domain" description="PAS" evidence="8">
    <location>
        <begin position="172"/>
        <end position="245"/>
    </location>
</feature>
<feature type="coiled-coil region" evidence="5">
    <location>
        <begin position="137"/>
        <end position="172"/>
    </location>
</feature>
<sequence>MQGFDLLKGLADAFSFENRRDADKFLQAIVDTTPECIKVVAPNGDLLHMNAAGLTMIETDSWDRVAGACTFNLVADEYRAQWLEHHAKVCGGERLVWEFDIIGLAGTRRHMETHAVPIKLDDGTTGQLAITRDVSARRQAEEALLQAKEELEDRVRDRTHRLQQTLQKLQESERNFGLIVNSVSDYAICMLDHQGNVTSWNSGAERILGYTSEEIVGENFSRFYNEDDRATGLPCRSIETALEVGRFENEGWRLRKDGSRFFANDIIDAVYDNGALVGFAKVTRDITEKRRAEALLRQAQKMEAVGQFTGGAAHDFNNLLMAILGSLELLQKRLPQEDTRAKALLENAVHGARRGASLTQRMLAFARRQDLQQEAVDLVTLVSGAKELLDQAVGPAITIETHLPRTLPPTKSDPVQLETALLNLVVNARDAMPNGGTVEISVHLATLALHEVDHLPAGDYLCLSVRDNGEGMDETTLSRVMEPFFTTKGVGKGTGLGLPMVDGLAAQSGGKLRLLSIPGTGTTAEIWLPVAREYAPSPAPVPSVELTQELPQPALTILAVDDDALVLMNTAAMLEDLGHRVLEASSGQQALRILENGERVDLLVTDQAMPGMTGVELAKLAKALQPNLSVVLATGYAELPAGEETSLQKLSKPFMQAELATAVSKALQL</sequence>
<dbReference type="Gene3D" id="3.30.450.20">
    <property type="entry name" value="PAS domain"/>
    <property type="match status" value="2"/>
</dbReference>
<dbReference type="InterPro" id="IPR000700">
    <property type="entry name" value="PAS-assoc_C"/>
</dbReference>
<evidence type="ECO:0000259" key="9">
    <source>
        <dbReference type="PROSITE" id="PS50113"/>
    </source>
</evidence>
<dbReference type="PROSITE" id="PS50109">
    <property type="entry name" value="HIS_KIN"/>
    <property type="match status" value="1"/>
</dbReference>
<dbReference type="Pfam" id="PF00512">
    <property type="entry name" value="HisKA"/>
    <property type="match status" value="1"/>
</dbReference>
<dbReference type="Gene3D" id="3.40.50.2300">
    <property type="match status" value="1"/>
</dbReference>
<dbReference type="InterPro" id="IPR036097">
    <property type="entry name" value="HisK_dim/P_sf"/>
</dbReference>
<dbReference type="Proteomes" id="UP001241472">
    <property type="component" value="Unassembled WGS sequence"/>
</dbReference>
<comment type="catalytic activity">
    <reaction evidence="1">
        <text>ATP + protein L-histidine = ADP + protein N-phospho-L-histidine.</text>
        <dbReference type="EC" id="2.7.13.3"/>
    </reaction>
</comment>
<evidence type="ECO:0000313" key="10">
    <source>
        <dbReference type="EMBL" id="MDP9840637.1"/>
    </source>
</evidence>
<dbReference type="SMART" id="SM00387">
    <property type="entry name" value="HATPase_c"/>
    <property type="match status" value="1"/>
</dbReference>
<organism evidence="10 11">
    <name type="scientific">Neorhizobium huautlense</name>
    <dbReference type="NCBI Taxonomy" id="67774"/>
    <lineage>
        <taxon>Bacteria</taxon>
        <taxon>Pseudomonadati</taxon>
        <taxon>Pseudomonadota</taxon>
        <taxon>Alphaproteobacteria</taxon>
        <taxon>Hyphomicrobiales</taxon>
        <taxon>Rhizobiaceae</taxon>
        <taxon>Rhizobium/Agrobacterium group</taxon>
        <taxon>Neorhizobium</taxon>
    </lineage>
</organism>
<dbReference type="Pfam" id="PF08448">
    <property type="entry name" value="PAS_4"/>
    <property type="match status" value="1"/>
</dbReference>
<dbReference type="InterPro" id="IPR004358">
    <property type="entry name" value="Sig_transdc_His_kin-like_C"/>
</dbReference>
<keyword evidence="3 4" id="KW-0597">Phosphoprotein</keyword>
<dbReference type="EMBL" id="JAUSRF010000032">
    <property type="protein sequence ID" value="MDP9840637.1"/>
    <property type="molecule type" value="Genomic_DNA"/>
</dbReference>
<dbReference type="CDD" id="cd00130">
    <property type="entry name" value="PAS"/>
    <property type="match status" value="1"/>
</dbReference>
<evidence type="ECO:0000256" key="3">
    <source>
        <dbReference type="ARBA" id="ARBA00022553"/>
    </source>
</evidence>
<feature type="domain" description="Histidine kinase" evidence="6">
    <location>
        <begin position="311"/>
        <end position="532"/>
    </location>
</feature>
<dbReference type="RefSeq" id="WP_306840137.1">
    <property type="nucleotide sequence ID" value="NZ_JAUSRF010000032.1"/>
</dbReference>
<dbReference type="SMART" id="SM00091">
    <property type="entry name" value="PAS"/>
    <property type="match status" value="2"/>
</dbReference>
<keyword evidence="11" id="KW-1185">Reference proteome</keyword>
<dbReference type="InterPro" id="IPR013656">
    <property type="entry name" value="PAS_4"/>
</dbReference>
<dbReference type="InterPro" id="IPR036890">
    <property type="entry name" value="HATPase_C_sf"/>
</dbReference>
<evidence type="ECO:0000259" key="6">
    <source>
        <dbReference type="PROSITE" id="PS50109"/>
    </source>
</evidence>
<evidence type="ECO:0000259" key="7">
    <source>
        <dbReference type="PROSITE" id="PS50110"/>
    </source>
</evidence>
<dbReference type="InterPro" id="IPR011006">
    <property type="entry name" value="CheY-like_superfamily"/>
</dbReference>
<dbReference type="SUPFAM" id="SSF52172">
    <property type="entry name" value="CheY-like"/>
    <property type="match status" value="1"/>
</dbReference>
<dbReference type="NCBIfam" id="TIGR00229">
    <property type="entry name" value="sensory_box"/>
    <property type="match status" value="2"/>
</dbReference>
<dbReference type="InterPro" id="IPR003661">
    <property type="entry name" value="HisK_dim/P_dom"/>
</dbReference>
<dbReference type="Gene3D" id="1.10.287.130">
    <property type="match status" value="1"/>
</dbReference>
<dbReference type="PANTHER" id="PTHR43065:SF49">
    <property type="entry name" value="HISTIDINE KINASE"/>
    <property type="match status" value="1"/>
</dbReference>
<keyword evidence="5" id="KW-0175">Coiled coil</keyword>
<feature type="domain" description="PAC" evidence="9">
    <location>
        <begin position="95"/>
        <end position="146"/>
    </location>
</feature>
<comment type="caution">
    <text evidence="10">The sequence shown here is derived from an EMBL/GenBank/DDBJ whole genome shotgun (WGS) entry which is preliminary data.</text>
</comment>
<dbReference type="InterPro" id="IPR035965">
    <property type="entry name" value="PAS-like_dom_sf"/>
</dbReference>
<dbReference type="CDD" id="cd00082">
    <property type="entry name" value="HisKA"/>
    <property type="match status" value="1"/>
</dbReference>
<dbReference type="Pfam" id="PF13426">
    <property type="entry name" value="PAS_9"/>
    <property type="match status" value="1"/>
</dbReference>
<dbReference type="SUPFAM" id="SSF55785">
    <property type="entry name" value="PYP-like sensor domain (PAS domain)"/>
    <property type="match status" value="2"/>
</dbReference>
<dbReference type="SUPFAM" id="SSF55874">
    <property type="entry name" value="ATPase domain of HSP90 chaperone/DNA topoisomerase II/histidine kinase"/>
    <property type="match status" value="1"/>
</dbReference>
<dbReference type="PANTHER" id="PTHR43065">
    <property type="entry name" value="SENSOR HISTIDINE KINASE"/>
    <property type="match status" value="1"/>
</dbReference>
<dbReference type="PROSITE" id="PS50112">
    <property type="entry name" value="PAS"/>
    <property type="match status" value="1"/>
</dbReference>
<evidence type="ECO:0000256" key="5">
    <source>
        <dbReference type="SAM" id="Coils"/>
    </source>
</evidence>
<accession>A0ABT9Q1S5</accession>